<reference evidence="1 2" key="2">
    <citation type="journal article" date="2022" name="Mar. Drugs">
        <title>Bioassay-Guided Fractionation Leads to the Detection of Cholic Acid Generated by the Rare Thalassomonas sp.</title>
        <authorList>
            <person name="Pheiffer F."/>
            <person name="Schneider Y.K."/>
            <person name="Hansen E.H."/>
            <person name="Andersen J.H."/>
            <person name="Isaksson J."/>
            <person name="Busche T."/>
            <person name="R C."/>
            <person name="Kalinowski J."/>
            <person name="Zyl L.V."/>
            <person name="Trindade M."/>
        </authorList>
    </citation>
    <scope>NUCLEOTIDE SEQUENCE [LARGE SCALE GENOMIC DNA]</scope>
    <source>
        <strain evidence="1 2">A5K-106</strain>
    </source>
</reference>
<dbReference type="RefSeq" id="WP_152646830.1">
    <property type="nucleotide sequence ID" value="NZ_CP059735.1"/>
</dbReference>
<reference evidence="1 2" key="1">
    <citation type="journal article" date="2015" name="Genome Announc.">
        <title>Draft Genome Sequences of Marine Isolates of Thalassomonas viridans and Thalassomonas actiniarum.</title>
        <authorList>
            <person name="Olonade I."/>
            <person name="van Zyl L.J."/>
            <person name="Trindade M."/>
        </authorList>
    </citation>
    <scope>NUCLEOTIDE SEQUENCE [LARGE SCALE GENOMIC DNA]</scope>
    <source>
        <strain evidence="1 2">A5K-106</strain>
    </source>
</reference>
<gene>
    <name evidence="1" type="ORF">SG35_003770</name>
</gene>
<proteinExistence type="predicted"/>
<dbReference type="SUPFAM" id="SSF53850">
    <property type="entry name" value="Periplasmic binding protein-like II"/>
    <property type="match status" value="1"/>
</dbReference>
<keyword evidence="2" id="KW-1185">Reference proteome</keyword>
<dbReference type="AlphaFoldDB" id="A0AAF0C290"/>
<dbReference type="Proteomes" id="UP000032568">
    <property type="component" value="Chromosome"/>
</dbReference>
<dbReference type="KEGG" id="tact:SG35_003770"/>
<dbReference type="Gene3D" id="3.40.190.10">
    <property type="entry name" value="Periplasmic binding protein-like II"/>
    <property type="match status" value="2"/>
</dbReference>
<sequence>MLARIYFLLLPVLAAMLFFSILSLASEKVFAKKLPVEQAVKHTKTLYLSAPAEASGFTETMQLIMQAYEDIGYRAEIVPMPAKRAMHEALHGDWVDAAVGRVELAGELLNNYIRIPVPIGVAEIFVYFREDAFDELADISSWSGLSRYKVASLRGFIISSQNLAKHRVDFQQVTYARQAFEMLLRKHVDLVVLPRRMADRVLNQDEFKQVKGSTNSLDKQPVYHYLHQKHKALVPALTLSLSRLFPQDEALGNH</sequence>
<protein>
    <submittedName>
        <fullName evidence="1">Transporter substrate-binding domain-containing protein</fullName>
    </submittedName>
</protein>
<accession>A0AAF0C290</accession>
<evidence type="ECO:0000313" key="2">
    <source>
        <dbReference type="Proteomes" id="UP000032568"/>
    </source>
</evidence>
<organism evidence="1 2">
    <name type="scientific">Thalassomonas actiniarum</name>
    <dbReference type="NCBI Taxonomy" id="485447"/>
    <lineage>
        <taxon>Bacteria</taxon>
        <taxon>Pseudomonadati</taxon>
        <taxon>Pseudomonadota</taxon>
        <taxon>Gammaproteobacteria</taxon>
        <taxon>Alteromonadales</taxon>
        <taxon>Colwelliaceae</taxon>
        <taxon>Thalassomonas</taxon>
    </lineage>
</organism>
<dbReference type="EMBL" id="CP059735">
    <property type="protein sequence ID" value="WDD99801.1"/>
    <property type="molecule type" value="Genomic_DNA"/>
</dbReference>
<name>A0AAF0C290_9GAMM</name>
<evidence type="ECO:0000313" key="1">
    <source>
        <dbReference type="EMBL" id="WDD99801.1"/>
    </source>
</evidence>